<evidence type="ECO:0000313" key="8">
    <source>
        <dbReference type="EMBL" id="SJZ49100.1"/>
    </source>
</evidence>
<dbReference type="PANTHER" id="PTHR47089:SF1">
    <property type="entry name" value="GUANOSINE ABC TRANSPORTER PERMEASE PROTEIN NUPP"/>
    <property type="match status" value="1"/>
</dbReference>
<feature type="transmembrane region" description="Helical" evidence="7">
    <location>
        <begin position="285"/>
        <end position="307"/>
    </location>
</feature>
<dbReference type="InterPro" id="IPR001851">
    <property type="entry name" value="ABC_transp_permease"/>
</dbReference>
<feature type="transmembrane region" description="Helical" evidence="7">
    <location>
        <begin position="178"/>
        <end position="196"/>
    </location>
</feature>
<keyword evidence="6" id="KW-0175">Coiled coil</keyword>
<keyword evidence="8" id="KW-0762">Sugar transport</keyword>
<evidence type="ECO:0000313" key="9">
    <source>
        <dbReference type="Proteomes" id="UP000190389"/>
    </source>
</evidence>
<keyword evidence="4 7" id="KW-1133">Transmembrane helix</keyword>
<name>A0A1T4L3K3_9BACT</name>
<feature type="transmembrane region" description="Helical" evidence="7">
    <location>
        <begin position="368"/>
        <end position="387"/>
    </location>
</feature>
<dbReference type="EMBL" id="FUXF01000007">
    <property type="protein sequence ID" value="SJZ49100.1"/>
    <property type="molecule type" value="Genomic_DNA"/>
</dbReference>
<dbReference type="Pfam" id="PF02653">
    <property type="entry name" value="BPD_transp_2"/>
    <property type="match status" value="1"/>
</dbReference>
<feature type="coiled-coil region" evidence="6">
    <location>
        <begin position="477"/>
        <end position="511"/>
    </location>
</feature>
<evidence type="ECO:0000256" key="6">
    <source>
        <dbReference type="SAM" id="Coils"/>
    </source>
</evidence>
<keyword evidence="5 7" id="KW-0472">Membrane</keyword>
<dbReference type="OrthoDB" id="45037at2"/>
<keyword evidence="8" id="KW-0813">Transport</keyword>
<reference evidence="9" key="1">
    <citation type="submission" date="2017-02" db="EMBL/GenBank/DDBJ databases">
        <authorList>
            <person name="Varghese N."/>
            <person name="Submissions S."/>
        </authorList>
    </citation>
    <scope>NUCLEOTIDE SEQUENCE [LARGE SCALE GENOMIC DNA]</scope>
    <source>
        <strain evidence="9">ATCC 27862</strain>
    </source>
</reference>
<evidence type="ECO:0000256" key="5">
    <source>
        <dbReference type="ARBA" id="ARBA00023136"/>
    </source>
</evidence>
<keyword evidence="2" id="KW-1003">Cell membrane</keyword>
<protein>
    <submittedName>
        <fullName evidence="8">Simple sugar transport system permease protein</fullName>
    </submittedName>
</protein>
<evidence type="ECO:0000256" key="7">
    <source>
        <dbReference type="SAM" id="Phobius"/>
    </source>
</evidence>
<dbReference type="GO" id="GO:0005886">
    <property type="term" value="C:plasma membrane"/>
    <property type="evidence" value="ECO:0007669"/>
    <property type="project" value="UniProtKB-SubCell"/>
</dbReference>
<feature type="transmembrane region" description="Helical" evidence="7">
    <location>
        <begin position="319"/>
        <end position="348"/>
    </location>
</feature>
<keyword evidence="9" id="KW-1185">Reference proteome</keyword>
<accession>A0A1T4L3K3</accession>
<comment type="subcellular location">
    <subcellularLocation>
        <location evidence="1">Cell membrane</location>
        <topology evidence="1">Multi-pass membrane protein</topology>
    </subcellularLocation>
</comment>
<feature type="transmembrane region" description="Helical" evidence="7">
    <location>
        <begin position="115"/>
        <end position="135"/>
    </location>
</feature>
<dbReference type="STRING" id="171291.SAMN02745154_00305"/>
<dbReference type="CDD" id="cd06580">
    <property type="entry name" value="TM_PBP1_transp_TpRbsC_like"/>
    <property type="match status" value="1"/>
</dbReference>
<dbReference type="AlphaFoldDB" id="A0A1T4L3K3"/>
<feature type="transmembrane region" description="Helical" evidence="7">
    <location>
        <begin position="147"/>
        <end position="172"/>
    </location>
</feature>
<evidence type="ECO:0000256" key="1">
    <source>
        <dbReference type="ARBA" id="ARBA00004651"/>
    </source>
</evidence>
<organism evidence="8 9">
    <name type="scientific">Mycoplasmopsis verecunda</name>
    <dbReference type="NCBI Taxonomy" id="171291"/>
    <lineage>
        <taxon>Bacteria</taxon>
        <taxon>Bacillati</taxon>
        <taxon>Mycoplasmatota</taxon>
        <taxon>Mycoplasmoidales</taxon>
        <taxon>Metamycoplasmataceae</taxon>
        <taxon>Mycoplasmopsis</taxon>
    </lineage>
</organism>
<feature type="transmembrane region" description="Helical" evidence="7">
    <location>
        <begin position="44"/>
        <end position="70"/>
    </location>
</feature>
<feature type="transmembrane region" description="Helical" evidence="7">
    <location>
        <begin position="91"/>
        <end position="109"/>
    </location>
</feature>
<evidence type="ECO:0000256" key="3">
    <source>
        <dbReference type="ARBA" id="ARBA00022692"/>
    </source>
</evidence>
<keyword evidence="3 7" id="KW-0812">Transmembrane</keyword>
<dbReference type="PANTHER" id="PTHR47089">
    <property type="entry name" value="ABC TRANSPORTER, PERMEASE PROTEIN"/>
    <property type="match status" value="1"/>
</dbReference>
<evidence type="ECO:0000256" key="4">
    <source>
        <dbReference type="ARBA" id="ARBA00022989"/>
    </source>
</evidence>
<feature type="transmembrane region" description="Helical" evidence="7">
    <location>
        <begin position="235"/>
        <end position="254"/>
    </location>
</feature>
<sequence>MSEDSKTKKESAFVKKTVQSFDSVKKYLMADDKRTTRRKLYSSIWAVVFGLIFASIIYMILGAAQGHGVGAFDFIKNVFKFSFDSNKQDSTAILFIFFGFAGLAVAIGFKSGLFNIGISGQMTMPAILFFAILVISGQDLKSISESYFIGMFFVFILGGALVAALSGILKAFFNVHEVISTIFLNWIIVFIYATLFDTTRGTFSQEHLKVLQENGSIINGQLIEIIIPEAFKWKFIYFGIALFFIVAIGMWFVYSRTTLGYKIKMIGLNKTNSKYVGINEKVTTILIMFLSGALAGIAGFFYIVFWLKAPSLQTVPVAIGFESIAVALIALNSPIGVIPSAALYGILYSSQDLFSVGRDGTPQLDSKYFPIVTGVIIFMTALSIIFYKFRIIDATRKYAVLFCHKEYWINFKNHHKLTFKNRTHKTWDKEENRFRSEWLENHSNDEKSLLSNQYKLALSKFKKQWFIDYKLAKKQNAVEIANLKNKYKENLKNLKAQLANDSANIKDKKNDDTYYALYIKHLQETNNLSDEFNKQYIDLYNKYNVLSYRQELRLIKRSQKPRLKEFSYYQKKYDTTVSKLILENAKADTKQLMNMYDEISKLKFELQRKRIDLGLGTYQDLVNKHKAQRRNTKLIYKSVKNEIFENFEIKYFKKPYKDLVVRYTPILDEKGENI</sequence>
<dbReference type="RefSeq" id="WP_078747050.1">
    <property type="nucleotide sequence ID" value="NZ_CP137850.1"/>
</dbReference>
<gene>
    <name evidence="8" type="ORF">SAMN02745154_00305</name>
</gene>
<evidence type="ECO:0000256" key="2">
    <source>
        <dbReference type="ARBA" id="ARBA00022475"/>
    </source>
</evidence>
<dbReference type="Proteomes" id="UP000190389">
    <property type="component" value="Unassembled WGS sequence"/>
</dbReference>
<dbReference type="GO" id="GO:0022857">
    <property type="term" value="F:transmembrane transporter activity"/>
    <property type="evidence" value="ECO:0007669"/>
    <property type="project" value="InterPro"/>
</dbReference>
<proteinExistence type="predicted"/>